<comment type="caution">
    <text evidence="1">The sequence shown here is derived from an EMBL/GenBank/DDBJ whole genome shotgun (WGS) entry which is preliminary data.</text>
</comment>
<dbReference type="EMBL" id="PQXF01000020">
    <property type="protein sequence ID" value="PXF60010.1"/>
    <property type="molecule type" value="Genomic_DNA"/>
</dbReference>
<evidence type="ECO:0000313" key="2">
    <source>
        <dbReference type="Proteomes" id="UP000248329"/>
    </source>
</evidence>
<sequence>MSESKGMDIDRILSIILIIAIIIAIVMTVYVVVTPKQGEKFTEFYILGPEGMADDYPTDLTVGEEGEVIIGVVNHEYASITYLLEVKLNETVMGDETLRLEHDETWEQPFFFEVAEKGDDRKIEFLLYRDQDRNEFDEAGEPYRSLHLWVDVC</sequence>
<proteinExistence type="predicted"/>
<name>A0AC61L1U4_9EURY</name>
<evidence type="ECO:0000313" key="1">
    <source>
        <dbReference type="EMBL" id="PXF60010.1"/>
    </source>
</evidence>
<reference evidence="1" key="1">
    <citation type="submission" date="2018-01" db="EMBL/GenBank/DDBJ databases">
        <authorList>
            <person name="Krukenberg V."/>
        </authorList>
    </citation>
    <scope>NUCLEOTIDE SEQUENCE</scope>
    <source>
        <strain evidence="1">E20ANME2</strain>
    </source>
</reference>
<protein>
    <submittedName>
        <fullName evidence="1">Uncharacterized protein</fullName>
    </submittedName>
</protein>
<accession>A0AC61L1U4</accession>
<dbReference type="Proteomes" id="UP000248329">
    <property type="component" value="Unassembled WGS sequence"/>
</dbReference>
<gene>
    <name evidence="1" type="ORF">C4B59_10305</name>
</gene>
<organism evidence="1 2">
    <name type="scientific">Candidatus Methanogaster sp</name>
    <dbReference type="NCBI Taxonomy" id="3386292"/>
    <lineage>
        <taxon>Archaea</taxon>
        <taxon>Methanobacteriati</taxon>
        <taxon>Methanobacteriota</taxon>
        <taxon>Stenosarchaea group</taxon>
        <taxon>Methanomicrobia</taxon>
        <taxon>Methanosarcinales</taxon>
        <taxon>ANME-2 cluster</taxon>
        <taxon>Candidatus Methanogasteraceae</taxon>
        <taxon>Candidatus Methanogaster</taxon>
    </lineage>
</organism>